<comment type="caution">
    <text evidence="1">The sequence shown here is derived from an EMBL/GenBank/DDBJ whole genome shotgun (WGS) entry which is preliminary data.</text>
</comment>
<sequence length="88" mass="9762">MPEGGPQGNIPTRKGLKAAVSAQLLAVWLSPALATRNWRLQVRQTFVICSCFAFVEDDLTSREPLLARDRLKCERYPPTSTSTIDIST</sequence>
<organism evidence="1 2">
    <name type="scientific">Perca fluviatilis</name>
    <name type="common">European perch</name>
    <dbReference type="NCBI Taxonomy" id="8168"/>
    <lineage>
        <taxon>Eukaryota</taxon>
        <taxon>Metazoa</taxon>
        <taxon>Chordata</taxon>
        <taxon>Craniata</taxon>
        <taxon>Vertebrata</taxon>
        <taxon>Euteleostomi</taxon>
        <taxon>Actinopterygii</taxon>
        <taxon>Neopterygii</taxon>
        <taxon>Teleostei</taxon>
        <taxon>Neoteleostei</taxon>
        <taxon>Acanthomorphata</taxon>
        <taxon>Eupercaria</taxon>
        <taxon>Perciformes</taxon>
        <taxon>Percoidei</taxon>
        <taxon>Percidae</taxon>
        <taxon>Percinae</taxon>
        <taxon>Perca</taxon>
    </lineage>
</organism>
<protein>
    <submittedName>
        <fullName evidence="1">Uncharacterized protein</fullName>
    </submittedName>
</protein>
<dbReference type="EMBL" id="VHII01000019">
    <property type="protein sequence ID" value="KAF1375613.1"/>
    <property type="molecule type" value="Genomic_DNA"/>
</dbReference>
<evidence type="ECO:0000313" key="1">
    <source>
        <dbReference type="EMBL" id="KAF1375613.1"/>
    </source>
</evidence>
<dbReference type="Proteomes" id="UP000465112">
    <property type="component" value="Chromosome 19"/>
</dbReference>
<reference evidence="1 2" key="1">
    <citation type="submission" date="2019-06" db="EMBL/GenBank/DDBJ databases">
        <title>A chromosome-scale genome assembly of the European perch, Perca fluviatilis.</title>
        <authorList>
            <person name="Roques C."/>
            <person name="Zahm M."/>
            <person name="Cabau C."/>
            <person name="Klopp C."/>
            <person name="Bouchez O."/>
            <person name="Donnadieu C."/>
            <person name="Kuhl H."/>
            <person name="Gislard M."/>
            <person name="Guendouz S."/>
            <person name="Journot L."/>
            <person name="Haffray P."/>
            <person name="Bestin A."/>
            <person name="Morvezen R."/>
            <person name="Feron R."/>
            <person name="Wen M."/>
            <person name="Jouanno E."/>
            <person name="Herpin A."/>
            <person name="Schartl M."/>
            <person name="Postlethwait J."/>
            <person name="Schaerlinger B."/>
            <person name="Chardard D."/>
            <person name="Lecocq T."/>
            <person name="Poncet C."/>
            <person name="Jaffrelo L."/>
            <person name="Lampietro C."/>
            <person name="Guiguen Y."/>
        </authorList>
    </citation>
    <scope>NUCLEOTIDE SEQUENCE [LARGE SCALE GENOMIC DNA]</scope>
    <source>
        <tissue evidence="1">Blood</tissue>
    </source>
</reference>
<gene>
    <name evidence="1" type="ORF">PFLUV_G00222020</name>
</gene>
<evidence type="ECO:0000313" key="2">
    <source>
        <dbReference type="Proteomes" id="UP000465112"/>
    </source>
</evidence>
<dbReference type="AlphaFoldDB" id="A0A6A5EI03"/>
<keyword evidence="2" id="KW-1185">Reference proteome</keyword>
<accession>A0A6A5EI03</accession>
<name>A0A6A5EI03_PERFL</name>
<proteinExistence type="predicted"/>